<keyword evidence="3" id="KW-0378">Hydrolase</keyword>
<dbReference type="InterPro" id="IPR001478">
    <property type="entry name" value="PDZ"/>
</dbReference>
<dbReference type="PROSITE" id="PS50106">
    <property type="entry name" value="PDZ"/>
    <property type="match status" value="1"/>
</dbReference>
<feature type="signal peptide" evidence="1">
    <location>
        <begin position="1"/>
        <end position="23"/>
    </location>
</feature>
<dbReference type="GO" id="GO:0030288">
    <property type="term" value="C:outer membrane-bounded periplasmic space"/>
    <property type="evidence" value="ECO:0007669"/>
    <property type="project" value="TreeGrafter"/>
</dbReference>
<feature type="chain" id="PRO_5003087177" evidence="1">
    <location>
        <begin position="24"/>
        <end position="400"/>
    </location>
</feature>
<dbReference type="EMBL" id="GU943010">
    <property type="protein sequence ID" value="ADD94010.1"/>
    <property type="molecule type" value="Genomic_DNA"/>
</dbReference>
<protein>
    <submittedName>
        <fullName evidence="3">Putative exported tail specific protease</fullName>
    </submittedName>
</protein>
<keyword evidence="3" id="KW-0645">Protease</keyword>
<sequence>MNKLIFILVSVFCFSTAYQPAEAANNKNRLTGSVVKGIVERFVAIHYSQKPLDDSISKKILKLYLNRLDPGHYYFLEEDIREFQKYETRLDDMLRRGNIEFALDVFSRFKTRLQQRLQQLEGFLKQEFDFSKDGKWKINRRDEPYPKDLEDAKEIWRLKIKFDLLTLKLGGTELEEAENRLMKRVRGLWKDYSQYDDDDVIALFLNAMANAFDPHSAYMAAQELKNFDISIKLSLDGIGAVLRWEDGYTVVNSIIPGGAAARHGKLLVEDRIISVAQGDDAFESVIDMRLNDVVQLIRGKRGTTVRLQVLRESELGLDTLKFSIVRDKIVLKEGEAQSHIFEPEKASSELPSLKHRIGVIKLPSFYVDFNDRRKNPNNYKSSSRDVKNIWSSSSTRKLMV</sequence>
<dbReference type="Gene3D" id="3.90.226.10">
    <property type="entry name" value="2-enoyl-CoA Hydratase, Chain A, domain 1"/>
    <property type="match status" value="1"/>
</dbReference>
<dbReference type="Gene3D" id="2.30.42.10">
    <property type="match status" value="1"/>
</dbReference>
<dbReference type="PANTHER" id="PTHR32060">
    <property type="entry name" value="TAIL-SPECIFIC PROTEASE"/>
    <property type="match status" value="1"/>
</dbReference>
<dbReference type="InterPro" id="IPR040573">
    <property type="entry name" value="TSP_N"/>
</dbReference>
<dbReference type="AlphaFoldDB" id="D6PE59"/>
<dbReference type="InterPro" id="IPR036034">
    <property type="entry name" value="PDZ_sf"/>
</dbReference>
<feature type="domain" description="PDZ" evidence="2">
    <location>
        <begin position="228"/>
        <end position="298"/>
    </location>
</feature>
<evidence type="ECO:0000259" key="2">
    <source>
        <dbReference type="PROSITE" id="PS50106"/>
    </source>
</evidence>
<keyword evidence="1" id="KW-0732">Signal</keyword>
<dbReference type="Pfam" id="PF17804">
    <property type="entry name" value="TSP_NTD"/>
    <property type="match status" value="1"/>
</dbReference>
<dbReference type="GO" id="GO:0007165">
    <property type="term" value="P:signal transduction"/>
    <property type="evidence" value="ECO:0007669"/>
    <property type="project" value="TreeGrafter"/>
</dbReference>
<dbReference type="SMART" id="SM00228">
    <property type="entry name" value="PDZ"/>
    <property type="match status" value="1"/>
</dbReference>
<dbReference type="Pfam" id="PF00595">
    <property type="entry name" value="PDZ"/>
    <property type="match status" value="1"/>
</dbReference>
<dbReference type="GO" id="GO:0006508">
    <property type="term" value="P:proteolysis"/>
    <property type="evidence" value="ECO:0007669"/>
    <property type="project" value="UniProtKB-KW"/>
</dbReference>
<dbReference type="PANTHER" id="PTHR32060:SF22">
    <property type="entry name" value="CARBOXYL-TERMINAL-PROCESSING PEPTIDASE 3, CHLOROPLASTIC"/>
    <property type="match status" value="1"/>
</dbReference>
<dbReference type="InterPro" id="IPR029045">
    <property type="entry name" value="ClpP/crotonase-like_dom_sf"/>
</dbReference>
<evidence type="ECO:0000256" key="1">
    <source>
        <dbReference type="SAM" id="SignalP"/>
    </source>
</evidence>
<dbReference type="Gene3D" id="3.30.750.44">
    <property type="match status" value="1"/>
</dbReference>
<organism evidence="3">
    <name type="scientific">uncultured marine bacterium MedDCM-OCT-S11-C95</name>
    <dbReference type="NCBI Taxonomy" id="743081"/>
    <lineage>
        <taxon>Bacteria</taxon>
        <taxon>environmental samples</taxon>
    </lineage>
</organism>
<evidence type="ECO:0000313" key="3">
    <source>
        <dbReference type="EMBL" id="ADD94010.1"/>
    </source>
</evidence>
<dbReference type="GO" id="GO:0004175">
    <property type="term" value="F:endopeptidase activity"/>
    <property type="evidence" value="ECO:0007669"/>
    <property type="project" value="TreeGrafter"/>
</dbReference>
<reference evidence="3" key="1">
    <citation type="journal article" date="2010" name="ISME J.">
        <title>Metagenome of the Mediterranean deep chlorophyll maximum studied by direct and fosmid library 454 pyrosequencing.</title>
        <authorList>
            <person name="Ghai R."/>
            <person name="Martin-Cuadrado A.B."/>
            <person name="Molto A.G."/>
            <person name="Heredia I.G."/>
            <person name="Cabrera R."/>
            <person name="Martin J."/>
            <person name="Verdu M."/>
            <person name="Deschamps P."/>
            <person name="Moreira D."/>
            <person name="Lopez-Garcia P."/>
            <person name="Mira A."/>
            <person name="Rodriguez-Valera F."/>
        </authorList>
    </citation>
    <scope>NUCLEOTIDE SEQUENCE</scope>
</reference>
<proteinExistence type="predicted"/>
<dbReference type="CDD" id="cd06782">
    <property type="entry name" value="cpPDZ_CPP-like"/>
    <property type="match status" value="1"/>
</dbReference>
<name>D6PE59_9BACT</name>
<accession>D6PE59</accession>
<dbReference type="SUPFAM" id="SSF50156">
    <property type="entry name" value="PDZ domain-like"/>
    <property type="match status" value="1"/>
</dbReference>
<dbReference type="SUPFAM" id="SSF52096">
    <property type="entry name" value="ClpP/crotonase"/>
    <property type="match status" value="1"/>
</dbReference>